<dbReference type="GO" id="GO:0050918">
    <property type="term" value="P:positive chemotaxis"/>
    <property type="evidence" value="ECO:0007669"/>
    <property type="project" value="TreeGrafter"/>
</dbReference>
<dbReference type="InterPro" id="IPR001543">
    <property type="entry name" value="FliN-like_C"/>
</dbReference>
<evidence type="ECO:0000256" key="9">
    <source>
        <dbReference type="ARBA" id="ARBA00023136"/>
    </source>
</evidence>
<dbReference type="EMBL" id="SMUV01000058">
    <property type="protein sequence ID" value="TDK50194.1"/>
    <property type="molecule type" value="Genomic_DNA"/>
</dbReference>
<dbReference type="GO" id="GO:0009425">
    <property type="term" value="C:bacterial-type flagellum basal body"/>
    <property type="evidence" value="ECO:0007669"/>
    <property type="project" value="UniProtKB-SubCell"/>
</dbReference>
<dbReference type="CDD" id="cd17908">
    <property type="entry name" value="FliM"/>
    <property type="match status" value="1"/>
</dbReference>
<evidence type="ECO:0000256" key="8">
    <source>
        <dbReference type="ARBA" id="ARBA00022779"/>
    </source>
</evidence>
<dbReference type="InterPro" id="IPR036429">
    <property type="entry name" value="SpoA-like_sf"/>
</dbReference>
<dbReference type="PANTHER" id="PTHR30034">
    <property type="entry name" value="FLAGELLAR MOTOR SWITCH PROTEIN FLIM"/>
    <property type="match status" value="1"/>
</dbReference>
<comment type="subcellular location">
    <subcellularLocation>
        <location evidence="1">Bacterial flagellum basal body</location>
    </subcellularLocation>
    <subcellularLocation>
        <location evidence="2">Cell inner membrane</location>
        <topology evidence="2">Peripheral membrane protein</topology>
    </subcellularLocation>
</comment>
<keyword evidence="5" id="KW-1003">Cell membrane</keyword>
<evidence type="ECO:0000256" key="1">
    <source>
        <dbReference type="ARBA" id="ARBA00004117"/>
    </source>
</evidence>
<dbReference type="PANTHER" id="PTHR30034:SF3">
    <property type="entry name" value="FLAGELLAR MOTOR SWITCH PROTEIN FLIM"/>
    <property type="match status" value="1"/>
</dbReference>
<keyword evidence="6" id="KW-0145">Chemotaxis</keyword>
<dbReference type="RefSeq" id="WP_133359066.1">
    <property type="nucleotide sequence ID" value="NZ_SMUV01000058.1"/>
</dbReference>
<dbReference type="SUPFAM" id="SSF101801">
    <property type="entry name" value="Surface presentation of antigens (SPOA)"/>
    <property type="match status" value="1"/>
</dbReference>
<evidence type="ECO:0000256" key="4">
    <source>
        <dbReference type="ARBA" id="ARBA00021898"/>
    </source>
</evidence>
<dbReference type="GO" id="GO:0071978">
    <property type="term" value="P:bacterial-type flagellum-dependent swarming motility"/>
    <property type="evidence" value="ECO:0007669"/>
    <property type="project" value="TreeGrafter"/>
</dbReference>
<keyword evidence="13" id="KW-0282">Flagellum</keyword>
<sequence length="317" mass="34529">MNKILSQDEIEAQGGNLIDEIIRMSDFSFERLPMLDVIGERLADSISVSLPDLTGVICEASLSQLDYVPMAQATDALPSPAMLAVCSSPSLDGEILLAMDATLLLTAMELMLGGAPRDEAPRQPERFTAIERGFGRRLATLIMTELQNDFGLVGDIELELERVETDPDSAAVTQPANLCVRLHFAVGLAGRTGALEVILPYDALEPVRGKLGKIHFGTPSDDGSPWREQLCGQIERATVELEAVLAGVQLSIQDIMKWKTGDVVNLWVEEDHDATVVCADTPMFRAAIGKRNNGNTAIRITEELEPEEEANHGRNDH</sequence>
<dbReference type="Proteomes" id="UP000295301">
    <property type="component" value="Unassembled WGS sequence"/>
</dbReference>
<dbReference type="InterPro" id="IPR028976">
    <property type="entry name" value="CheC-like_sf"/>
</dbReference>
<dbReference type="GO" id="GO:0005886">
    <property type="term" value="C:plasma membrane"/>
    <property type="evidence" value="ECO:0007669"/>
    <property type="project" value="UniProtKB-SubCell"/>
</dbReference>
<evidence type="ECO:0000256" key="6">
    <source>
        <dbReference type="ARBA" id="ARBA00022500"/>
    </source>
</evidence>
<dbReference type="Pfam" id="PF01052">
    <property type="entry name" value="FliMN_C"/>
    <property type="match status" value="1"/>
</dbReference>
<reference evidence="13 14" key="1">
    <citation type="submission" date="2019-03" db="EMBL/GenBank/DDBJ databases">
        <title>Ruegeria lutea sp. nov., a novel strain, isolated from marine sediment, the Masan Bay, South Korea.</title>
        <authorList>
            <person name="Kim J."/>
            <person name="Kim D.-Y."/>
            <person name="Lee S.-S."/>
        </authorList>
    </citation>
    <scope>NUCLEOTIDE SEQUENCE [LARGE SCALE GENOMIC DNA]</scope>
    <source>
        <strain evidence="13 14">318-1</strain>
    </source>
</reference>
<keyword evidence="14" id="KW-1185">Reference proteome</keyword>
<name>A0A4R5VCZ5_9RHOB</name>
<proteinExistence type="inferred from homology"/>
<dbReference type="InterPro" id="IPR001689">
    <property type="entry name" value="Flag_FliM"/>
</dbReference>
<evidence type="ECO:0000256" key="2">
    <source>
        <dbReference type="ARBA" id="ARBA00004417"/>
    </source>
</evidence>
<evidence type="ECO:0000313" key="13">
    <source>
        <dbReference type="EMBL" id="TDK50194.1"/>
    </source>
</evidence>
<accession>A0A4R5VCZ5</accession>
<evidence type="ECO:0000313" key="14">
    <source>
        <dbReference type="Proteomes" id="UP000295301"/>
    </source>
</evidence>
<evidence type="ECO:0000256" key="3">
    <source>
        <dbReference type="ARBA" id="ARBA00011049"/>
    </source>
</evidence>
<dbReference type="Pfam" id="PF02154">
    <property type="entry name" value="FliM"/>
    <property type="match status" value="1"/>
</dbReference>
<evidence type="ECO:0000256" key="7">
    <source>
        <dbReference type="ARBA" id="ARBA00022519"/>
    </source>
</evidence>
<feature type="domain" description="Flagellar motor switch protein FliN-like C-terminal" evidence="12">
    <location>
        <begin position="233"/>
        <end position="304"/>
    </location>
</feature>
<keyword evidence="10" id="KW-0975">Bacterial flagellum</keyword>
<keyword evidence="7" id="KW-0997">Cell inner membrane</keyword>
<comment type="function">
    <text evidence="11">FliM is one of three proteins (FliG, FliN, FliM) that forms the rotor-mounted switch complex (C ring), located at the base of the basal body. This complex interacts with the CheY and CheZ chemotaxis proteins, in addition to contacting components of the motor that determine the direction of flagellar rotation.</text>
</comment>
<dbReference type="GO" id="GO:0003774">
    <property type="term" value="F:cytoskeletal motor activity"/>
    <property type="evidence" value="ECO:0007669"/>
    <property type="project" value="InterPro"/>
</dbReference>
<evidence type="ECO:0000256" key="11">
    <source>
        <dbReference type="ARBA" id="ARBA00025044"/>
    </source>
</evidence>
<dbReference type="Gene3D" id="2.30.330.10">
    <property type="entry name" value="SpoA-like"/>
    <property type="match status" value="1"/>
</dbReference>
<evidence type="ECO:0000256" key="10">
    <source>
        <dbReference type="ARBA" id="ARBA00023143"/>
    </source>
</evidence>
<keyword evidence="13" id="KW-0969">Cilium</keyword>
<dbReference type="Gene3D" id="3.40.1550.10">
    <property type="entry name" value="CheC-like"/>
    <property type="match status" value="1"/>
</dbReference>
<organism evidence="13 14">
    <name type="scientific">Antarcticimicrobium luteum</name>
    <dbReference type="NCBI Taxonomy" id="2547397"/>
    <lineage>
        <taxon>Bacteria</taxon>
        <taxon>Pseudomonadati</taxon>
        <taxon>Pseudomonadota</taxon>
        <taxon>Alphaproteobacteria</taxon>
        <taxon>Rhodobacterales</taxon>
        <taxon>Paracoccaceae</taxon>
        <taxon>Antarcticimicrobium</taxon>
    </lineage>
</organism>
<gene>
    <name evidence="13" type="ORF">E1832_07235</name>
</gene>
<dbReference type="AlphaFoldDB" id="A0A4R5VCZ5"/>
<dbReference type="SUPFAM" id="SSF103039">
    <property type="entry name" value="CheC-like"/>
    <property type="match status" value="1"/>
</dbReference>
<comment type="caution">
    <text evidence="13">The sequence shown here is derived from an EMBL/GenBank/DDBJ whole genome shotgun (WGS) entry which is preliminary data.</text>
</comment>
<keyword evidence="13" id="KW-0966">Cell projection</keyword>
<evidence type="ECO:0000259" key="12">
    <source>
        <dbReference type="Pfam" id="PF01052"/>
    </source>
</evidence>
<keyword evidence="9" id="KW-0472">Membrane</keyword>
<comment type="similarity">
    <text evidence="3">Belongs to the FliM family.</text>
</comment>
<evidence type="ECO:0000256" key="5">
    <source>
        <dbReference type="ARBA" id="ARBA00022475"/>
    </source>
</evidence>
<keyword evidence="8" id="KW-0283">Flagellar rotation</keyword>
<dbReference type="OrthoDB" id="9806941at2"/>
<protein>
    <recommendedName>
        <fullName evidence="4">Flagellar motor switch protein FliM</fullName>
    </recommendedName>
</protein>